<keyword evidence="1" id="KW-0479">Metal-binding</keyword>
<keyword evidence="1" id="KW-0863">Zinc-finger</keyword>
<reference evidence="3 4" key="1">
    <citation type="journal article" date="2017" name="Genome Biol. Evol.">
        <title>Phytophthora megakarya and P. palmivora, closely related causal agents of cacao black pod rot, underwent increases in genome sizes and gene numbers by different mechanisms.</title>
        <authorList>
            <person name="Ali S.S."/>
            <person name="Shao J."/>
            <person name="Lary D.J."/>
            <person name="Kronmiller B."/>
            <person name="Shen D."/>
            <person name="Strem M.D."/>
            <person name="Amoako-Attah I."/>
            <person name="Akrofi A.Y."/>
            <person name="Begoude B.A."/>
            <person name="Ten Hoopen G.M."/>
            <person name="Coulibaly K."/>
            <person name="Kebe B.I."/>
            <person name="Melnick R.L."/>
            <person name="Guiltinan M.J."/>
            <person name="Tyler B.M."/>
            <person name="Meinhardt L.W."/>
            <person name="Bailey B.A."/>
        </authorList>
    </citation>
    <scope>NUCLEOTIDE SEQUENCE [LARGE SCALE GENOMIC DNA]</scope>
    <source>
        <strain evidence="4">sbr112.9</strain>
    </source>
</reference>
<dbReference type="InterPro" id="IPR025724">
    <property type="entry name" value="GAG-pre-integrase_dom"/>
</dbReference>
<dbReference type="Proteomes" id="UP000237271">
    <property type="component" value="Unassembled WGS sequence"/>
</dbReference>
<dbReference type="PROSITE" id="PS50158">
    <property type="entry name" value="ZF_CCHC"/>
    <property type="match status" value="1"/>
</dbReference>
<dbReference type="AlphaFoldDB" id="A0A2P4XGM9"/>
<dbReference type="Pfam" id="PF13976">
    <property type="entry name" value="gag_pre-integrs"/>
    <property type="match status" value="1"/>
</dbReference>
<dbReference type="Pfam" id="PF22936">
    <property type="entry name" value="Pol_BBD"/>
    <property type="match status" value="1"/>
</dbReference>
<evidence type="ECO:0000313" key="3">
    <source>
        <dbReference type="EMBL" id="POM64710.1"/>
    </source>
</evidence>
<organism evidence="3 4">
    <name type="scientific">Phytophthora palmivora</name>
    <dbReference type="NCBI Taxonomy" id="4796"/>
    <lineage>
        <taxon>Eukaryota</taxon>
        <taxon>Sar</taxon>
        <taxon>Stramenopiles</taxon>
        <taxon>Oomycota</taxon>
        <taxon>Peronosporomycetes</taxon>
        <taxon>Peronosporales</taxon>
        <taxon>Peronosporaceae</taxon>
        <taxon>Phytophthora</taxon>
    </lineage>
</organism>
<proteinExistence type="predicted"/>
<evidence type="ECO:0000256" key="1">
    <source>
        <dbReference type="PROSITE-ProRule" id="PRU00047"/>
    </source>
</evidence>
<dbReference type="Gene3D" id="4.10.60.10">
    <property type="entry name" value="Zinc finger, CCHC-type"/>
    <property type="match status" value="1"/>
</dbReference>
<name>A0A2P4XGM9_9STRA</name>
<evidence type="ECO:0000313" key="4">
    <source>
        <dbReference type="Proteomes" id="UP000237271"/>
    </source>
</evidence>
<dbReference type="InterPro" id="IPR054722">
    <property type="entry name" value="PolX-like_BBD"/>
</dbReference>
<sequence length="303" mass="34195">MPNLSDFCEAGNIFGARGTSAVEYRKSTNKEQHADSTKKWSKKKHGRSKVECYNCHKFGHIRRFCPELGSKPVAVAAVQAEATRKQVQAEETRKQQKQSASSAHIVGTMDYFVSYEEFDTLKDPCRGFAQNMLTHAVDIGVAELVTKDRNGQLKKFTLDRVLYVPNARWNLFSAGVARDQGLREVQDPTTGTYNVYEDDILLLTAALQSNNVWSFRSYNSFTDDGGSGKFTSNAEIVNFTKMDGIADIRTWHARLGHTNAQYLKSMVDKSLVDGMMLKSRNLQLCETCQLAKQKRKKHMKSLE</sequence>
<dbReference type="SMART" id="SM00343">
    <property type="entry name" value="ZnF_C2HC"/>
    <property type="match status" value="1"/>
</dbReference>
<dbReference type="InterPro" id="IPR036875">
    <property type="entry name" value="Znf_CCHC_sf"/>
</dbReference>
<dbReference type="SUPFAM" id="SSF57756">
    <property type="entry name" value="Retrovirus zinc finger-like domains"/>
    <property type="match status" value="1"/>
</dbReference>
<feature type="domain" description="CCHC-type" evidence="2">
    <location>
        <begin position="52"/>
        <end position="67"/>
    </location>
</feature>
<comment type="caution">
    <text evidence="3">The sequence shown here is derived from an EMBL/GenBank/DDBJ whole genome shotgun (WGS) entry which is preliminary data.</text>
</comment>
<dbReference type="GO" id="GO:0003676">
    <property type="term" value="F:nucleic acid binding"/>
    <property type="evidence" value="ECO:0007669"/>
    <property type="project" value="InterPro"/>
</dbReference>
<dbReference type="InterPro" id="IPR001878">
    <property type="entry name" value="Znf_CCHC"/>
</dbReference>
<evidence type="ECO:0000259" key="2">
    <source>
        <dbReference type="PROSITE" id="PS50158"/>
    </source>
</evidence>
<protein>
    <submittedName>
        <fullName evidence="3">Integrase catalytic core protein</fullName>
    </submittedName>
</protein>
<dbReference type="OrthoDB" id="127529at2759"/>
<accession>A0A2P4XGM9</accession>
<dbReference type="EMBL" id="NCKW01011060">
    <property type="protein sequence ID" value="POM64710.1"/>
    <property type="molecule type" value="Genomic_DNA"/>
</dbReference>
<keyword evidence="4" id="KW-1185">Reference proteome</keyword>
<gene>
    <name evidence="3" type="ORF">PHPALM_19731</name>
</gene>
<keyword evidence="1" id="KW-0862">Zinc</keyword>
<dbReference type="GO" id="GO:0008270">
    <property type="term" value="F:zinc ion binding"/>
    <property type="evidence" value="ECO:0007669"/>
    <property type="project" value="UniProtKB-KW"/>
</dbReference>